<feature type="compositionally biased region" description="Low complexity" evidence="1">
    <location>
        <begin position="193"/>
        <end position="204"/>
    </location>
</feature>
<organism evidence="2 3">
    <name type="scientific">Streptomyces prasinosporus</name>
    <dbReference type="NCBI Taxonomy" id="68256"/>
    <lineage>
        <taxon>Bacteria</taxon>
        <taxon>Bacillati</taxon>
        <taxon>Actinomycetota</taxon>
        <taxon>Actinomycetes</taxon>
        <taxon>Kitasatosporales</taxon>
        <taxon>Streptomycetaceae</taxon>
        <taxon>Streptomyces</taxon>
        <taxon>Streptomyces albogriseolus group</taxon>
    </lineage>
</organism>
<keyword evidence="3" id="KW-1185">Reference proteome</keyword>
<name>A0ABP6UBH5_9ACTN</name>
<accession>A0ABP6UBH5</accession>
<dbReference type="Proteomes" id="UP001501455">
    <property type="component" value="Unassembled WGS sequence"/>
</dbReference>
<feature type="region of interest" description="Disordered" evidence="1">
    <location>
        <begin position="187"/>
        <end position="232"/>
    </location>
</feature>
<gene>
    <name evidence="2" type="ORF">GCM10019016_111560</name>
</gene>
<proteinExistence type="predicted"/>
<reference evidence="3" key="1">
    <citation type="journal article" date="2019" name="Int. J. Syst. Evol. Microbiol.">
        <title>The Global Catalogue of Microorganisms (GCM) 10K type strain sequencing project: providing services to taxonomists for standard genome sequencing and annotation.</title>
        <authorList>
            <consortium name="The Broad Institute Genomics Platform"/>
            <consortium name="The Broad Institute Genome Sequencing Center for Infectious Disease"/>
            <person name="Wu L."/>
            <person name="Ma J."/>
        </authorList>
    </citation>
    <scope>NUCLEOTIDE SEQUENCE [LARGE SCALE GENOMIC DNA]</scope>
    <source>
        <strain evidence="3">JCM 4816</strain>
    </source>
</reference>
<evidence type="ECO:0000313" key="2">
    <source>
        <dbReference type="EMBL" id="GAA3504043.1"/>
    </source>
</evidence>
<protein>
    <submittedName>
        <fullName evidence="2">Uncharacterized protein</fullName>
    </submittedName>
</protein>
<evidence type="ECO:0000313" key="3">
    <source>
        <dbReference type="Proteomes" id="UP001501455"/>
    </source>
</evidence>
<sequence>MSARVPTPRDRPARPDQAAQALGVVQFVVQQGLGDRALGEVVDPLPAAALDAHHLAVHQRALDGDLGAGPVPPVAGALGAAQFRGRERALRAELLDHLVVGAVGELVVPHRPGAVGAAAEGEVGPLLDGEDARGVRPVLERVRRPGTRLPVRVLDGRAAHGAQTGVGDELVGAGQDRDRVELHRAQVAEDPPDAGAAVGGAEEALGPQGDAAGLVRREFRDRARKGRHVPAR</sequence>
<feature type="compositionally biased region" description="Basic residues" evidence="1">
    <location>
        <begin position="222"/>
        <end position="232"/>
    </location>
</feature>
<dbReference type="EMBL" id="BAAAXF010000080">
    <property type="protein sequence ID" value="GAA3504043.1"/>
    <property type="molecule type" value="Genomic_DNA"/>
</dbReference>
<evidence type="ECO:0000256" key="1">
    <source>
        <dbReference type="SAM" id="MobiDB-lite"/>
    </source>
</evidence>
<comment type="caution">
    <text evidence="2">The sequence shown here is derived from an EMBL/GenBank/DDBJ whole genome shotgun (WGS) entry which is preliminary data.</text>
</comment>